<dbReference type="InterPro" id="IPR050237">
    <property type="entry name" value="ATP-dep_AMP-bd_enzyme"/>
</dbReference>
<protein>
    <submittedName>
        <fullName evidence="3">AMP-binding protein</fullName>
    </submittedName>
</protein>
<organism evidence="3 4">
    <name type="scientific">Streptomyces halobius</name>
    <dbReference type="NCBI Taxonomy" id="2879846"/>
    <lineage>
        <taxon>Bacteria</taxon>
        <taxon>Bacillati</taxon>
        <taxon>Actinomycetota</taxon>
        <taxon>Actinomycetes</taxon>
        <taxon>Kitasatosporales</taxon>
        <taxon>Streptomycetaceae</taxon>
        <taxon>Streptomyces</taxon>
    </lineage>
</organism>
<dbReference type="InterPro" id="IPR020845">
    <property type="entry name" value="AMP-binding_CS"/>
</dbReference>
<feature type="domain" description="AMP-dependent synthetase/ligase" evidence="2">
    <location>
        <begin position="15"/>
        <end position="383"/>
    </location>
</feature>
<evidence type="ECO:0000313" key="3">
    <source>
        <dbReference type="EMBL" id="UQA90881.1"/>
    </source>
</evidence>
<dbReference type="InterPro" id="IPR045851">
    <property type="entry name" value="AMP-bd_C_sf"/>
</dbReference>
<dbReference type="EMBL" id="CP086322">
    <property type="protein sequence ID" value="UQA90881.1"/>
    <property type="molecule type" value="Genomic_DNA"/>
</dbReference>
<keyword evidence="1" id="KW-0812">Transmembrane</keyword>
<keyword evidence="1" id="KW-0472">Membrane</keyword>
<dbReference type="Pfam" id="PF00501">
    <property type="entry name" value="AMP-binding"/>
    <property type="match status" value="1"/>
</dbReference>
<dbReference type="Proteomes" id="UP000830115">
    <property type="component" value="Chromosome"/>
</dbReference>
<reference evidence="3" key="1">
    <citation type="submission" date="2021-10" db="EMBL/GenBank/DDBJ databases">
        <title>Streptomyces nigrumlapis sp.nov.,an antimicrobial producing actinobacterium isolated from Black Gobi rocks.</title>
        <authorList>
            <person name="Wen Y."/>
            <person name="Zhang W."/>
            <person name="Liu X.G."/>
        </authorList>
    </citation>
    <scope>NUCLEOTIDE SEQUENCE</scope>
    <source>
        <strain evidence="3">ST13-2-2</strain>
    </source>
</reference>
<dbReference type="PANTHER" id="PTHR43767:SF1">
    <property type="entry name" value="NONRIBOSOMAL PEPTIDE SYNTHASE PES1 (EUROFUNG)-RELATED"/>
    <property type="match status" value="1"/>
</dbReference>
<gene>
    <name evidence="3" type="ORF">K9S39_02410</name>
</gene>
<dbReference type="PROSITE" id="PS00455">
    <property type="entry name" value="AMP_BINDING"/>
    <property type="match status" value="1"/>
</dbReference>
<proteinExistence type="predicted"/>
<dbReference type="InterPro" id="IPR000873">
    <property type="entry name" value="AMP-dep_synth/lig_dom"/>
</dbReference>
<sequence>MTTSGAGLYAQVAELARSRPDATALVPGRRNGSGQSISYARLSAGCHAVAEALRAAGVRRGHKAVTMTRGPYELVAVAYGLLAIGAVPVLLEPGMPGARLRACLDDVAPEVFVGEPLAHMGLRALRWAPGHVRTPLVTRRALLPGLGRRLPVAVPDVGGPALEAPEPDPEDLAIIAFTSGSTGVPKGAEYRCGTLAGQVDALRPVLAPDPGGVLLSGFLPIALLGPALGLTTLCPAVNHLAPARTPPERVLRPLLAHRASVVAASPAVLGLLAGHCAHHGLTLPSVDRVLAFGAPLRARLADTLHSVLRPDAQVLSVYGATECLPVSAVTTRELHALRNDADMPHRGTCVGRVVPGVEVRVLEADATGVGEIAVAGRNVSPAYHARPQATADTKIAADCGLLHRTGDLGRLDDQGRLWFHGRTSQRVIGAACVLNTEDIETAADTAPGVRRSALVGVGPAGQQRAVLCAELDGTAHRGRDRRTARAALREVLDRHPQGHHIGSVLIHPRFPTDIRHNSKIDRERLAAWAAKRVRETT</sequence>
<accession>A0ABY4M3R3</accession>
<evidence type="ECO:0000313" key="4">
    <source>
        <dbReference type="Proteomes" id="UP000830115"/>
    </source>
</evidence>
<dbReference type="SUPFAM" id="SSF56801">
    <property type="entry name" value="Acetyl-CoA synthetase-like"/>
    <property type="match status" value="1"/>
</dbReference>
<dbReference type="PANTHER" id="PTHR43767">
    <property type="entry name" value="LONG-CHAIN-FATTY-ACID--COA LIGASE"/>
    <property type="match status" value="1"/>
</dbReference>
<keyword evidence="4" id="KW-1185">Reference proteome</keyword>
<keyword evidence="1" id="KW-1133">Transmembrane helix</keyword>
<dbReference type="Gene3D" id="3.40.50.12780">
    <property type="entry name" value="N-terminal domain of ligase-like"/>
    <property type="match status" value="1"/>
</dbReference>
<name>A0ABY4M3R3_9ACTN</name>
<feature type="transmembrane region" description="Helical" evidence="1">
    <location>
        <begin position="72"/>
        <end position="91"/>
    </location>
</feature>
<dbReference type="RefSeq" id="WP_248861648.1">
    <property type="nucleotide sequence ID" value="NZ_CP086322.1"/>
</dbReference>
<evidence type="ECO:0000259" key="2">
    <source>
        <dbReference type="Pfam" id="PF00501"/>
    </source>
</evidence>
<dbReference type="InterPro" id="IPR042099">
    <property type="entry name" value="ANL_N_sf"/>
</dbReference>
<evidence type="ECO:0000256" key="1">
    <source>
        <dbReference type="SAM" id="Phobius"/>
    </source>
</evidence>
<dbReference type="Gene3D" id="3.30.300.30">
    <property type="match status" value="1"/>
</dbReference>